<dbReference type="AlphaFoldDB" id="A0AAD2A000"/>
<sequence length="226" mass="24793">MEEFDDVDQQTNALSLIDLDCQFSDTVSLNCKSENQTEATTLQLSEAMGAQKEAFLTMNGDGNDQLPDLCEWTELESSQRNGRCNLRKSLAWDSAFFTSSGVLDPEELSSMLKGAGKAGKHLLPGIEEDIRKSTESISTLESDSLTLESLEDDLFADIRASIQRSSRRAFTMTNSGGNAVVIDNQAISCLRKDDLASENQLNPKPAVKKLIGMQAIRMPKCQGFVL</sequence>
<accession>A0AAD2A000</accession>
<dbReference type="PANTHER" id="PTHR33737:SF2">
    <property type="entry name" value="OS12G0102700 PROTEIN"/>
    <property type="match status" value="1"/>
</dbReference>
<organism evidence="1 2">
    <name type="scientific">Fraxinus pennsylvanica</name>
    <dbReference type="NCBI Taxonomy" id="56036"/>
    <lineage>
        <taxon>Eukaryota</taxon>
        <taxon>Viridiplantae</taxon>
        <taxon>Streptophyta</taxon>
        <taxon>Embryophyta</taxon>
        <taxon>Tracheophyta</taxon>
        <taxon>Spermatophyta</taxon>
        <taxon>Magnoliopsida</taxon>
        <taxon>eudicotyledons</taxon>
        <taxon>Gunneridae</taxon>
        <taxon>Pentapetalae</taxon>
        <taxon>asterids</taxon>
        <taxon>lamiids</taxon>
        <taxon>Lamiales</taxon>
        <taxon>Oleaceae</taxon>
        <taxon>Oleeae</taxon>
        <taxon>Fraxinus</taxon>
    </lineage>
</organism>
<dbReference type="InterPro" id="IPR045882">
    <property type="entry name" value="GPT1/2"/>
</dbReference>
<dbReference type="PANTHER" id="PTHR33737">
    <property type="entry name" value="OS05G0121800 PROTEIN"/>
    <property type="match status" value="1"/>
</dbReference>
<dbReference type="GO" id="GO:0008017">
    <property type="term" value="F:microtubule binding"/>
    <property type="evidence" value="ECO:0007669"/>
    <property type="project" value="InterPro"/>
</dbReference>
<evidence type="ECO:0000313" key="2">
    <source>
        <dbReference type="Proteomes" id="UP000834106"/>
    </source>
</evidence>
<dbReference type="Proteomes" id="UP000834106">
    <property type="component" value="Chromosome 16"/>
</dbReference>
<name>A0AAD2A000_9LAMI</name>
<keyword evidence="2" id="KW-1185">Reference proteome</keyword>
<gene>
    <name evidence="1" type="ORF">FPE_LOCUS26454</name>
</gene>
<protein>
    <submittedName>
        <fullName evidence="1">Uncharacterized protein</fullName>
    </submittedName>
</protein>
<reference evidence="1" key="1">
    <citation type="submission" date="2023-05" db="EMBL/GenBank/DDBJ databases">
        <authorList>
            <person name="Huff M."/>
        </authorList>
    </citation>
    <scope>NUCLEOTIDE SEQUENCE</scope>
</reference>
<proteinExistence type="predicted"/>
<evidence type="ECO:0000313" key="1">
    <source>
        <dbReference type="EMBL" id="CAI9779024.1"/>
    </source>
</evidence>
<dbReference type="EMBL" id="OU503051">
    <property type="protein sequence ID" value="CAI9779024.1"/>
    <property type="molecule type" value="Genomic_DNA"/>
</dbReference>